<reference evidence="2" key="1">
    <citation type="journal article" date="2021" name="Proc. Natl. Acad. Sci. U.S.A.">
        <title>Three genomes in the algal genus Volvox reveal the fate of a haploid sex-determining region after a transition to homothallism.</title>
        <authorList>
            <person name="Yamamoto K."/>
            <person name="Hamaji T."/>
            <person name="Kawai-Toyooka H."/>
            <person name="Matsuzaki R."/>
            <person name="Takahashi F."/>
            <person name="Nishimura Y."/>
            <person name="Kawachi M."/>
            <person name="Noguchi H."/>
            <person name="Minakuchi Y."/>
            <person name="Umen J.G."/>
            <person name="Toyoda A."/>
            <person name="Nozaki H."/>
        </authorList>
    </citation>
    <scope>NUCLEOTIDE SEQUENCE</scope>
    <source>
        <strain evidence="2">NIES-3786</strain>
    </source>
</reference>
<name>A0A8J4FGC5_9CHLO</name>
<evidence type="ECO:0000313" key="2">
    <source>
        <dbReference type="EMBL" id="GIL75187.1"/>
    </source>
</evidence>
<dbReference type="EMBL" id="BNCP01000007">
    <property type="protein sequence ID" value="GIL75187.1"/>
    <property type="molecule type" value="Genomic_DNA"/>
</dbReference>
<sequence>FGLLRLELCALQGQPSPPLGLLRVHHHLQGRSSEEDEQRMLTNAGWYEKLPRYMFTWSSVREIRIRGDVPDGLAPETKGGRRNEMRRDETGGGFGAPGAPRIHSSCWWSGSSGLAVKEEGKR</sequence>
<evidence type="ECO:0000256" key="1">
    <source>
        <dbReference type="SAM" id="MobiDB-lite"/>
    </source>
</evidence>
<feature type="non-terminal residue" evidence="2">
    <location>
        <position position="1"/>
    </location>
</feature>
<keyword evidence="3" id="KW-1185">Reference proteome</keyword>
<dbReference type="Proteomes" id="UP000747110">
    <property type="component" value="Unassembled WGS sequence"/>
</dbReference>
<feature type="compositionally biased region" description="Basic and acidic residues" evidence="1">
    <location>
        <begin position="78"/>
        <end position="90"/>
    </location>
</feature>
<comment type="caution">
    <text evidence="2">The sequence shown here is derived from an EMBL/GenBank/DDBJ whole genome shotgun (WGS) entry which is preliminary data.</text>
</comment>
<protein>
    <submittedName>
        <fullName evidence="2">Uncharacterized protein</fullName>
    </submittedName>
</protein>
<accession>A0A8J4FGC5</accession>
<organism evidence="2 3">
    <name type="scientific">Volvox reticuliferus</name>
    <dbReference type="NCBI Taxonomy" id="1737510"/>
    <lineage>
        <taxon>Eukaryota</taxon>
        <taxon>Viridiplantae</taxon>
        <taxon>Chlorophyta</taxon>
        <taxon>core chlorophytes</taxon>
        <taxon>Chlorophyceae</taxon>
        <taxon>CS clade</taxon>
        <taxon>Chlamydomonadales</taxon>
        <taxon>Volvocaceae</taxon>
        <taxon>Volvox</taxon>
    </lineage>
</organism>
<feature type="non-terminal residue" evidence="2">
    <location>
        <position position="122"/>
    </location>
</feature>
<proteinExistence type="predicted"/>
<evidence type="ECO:0000313" key="3">
    <source>
        <dbReference type="Proteomes" id="UP000747110"/>
    </source>
</evidence>
<dbReference type="AlphaFoldDB" id="A0A8J4FGC5"/>
<gene>
    <name evidence="2" type="ORF">Vretifemale_5033</name>
</gene>
<feature type="region of interest" description="Disordered" evidence="1">
    <location>
        <begin position="69"/>
        <end position="108"/>
    </location>
</feature>